<dbReference type="Gene3D" id="3.40.1190.10">
    <property type="entry name" value="Mur-like, catalytic domain"/>
    <property type="match status" value="1"/>
</dbReference>
<feature type="region of interest" description="Disordered" evidence="20">
    <location>
        <begin position="422"/>
        <end position="444"/>
    </location>
</feature>
<comment type="pathway">
    <text evidence="4 17">Cofactor biosynthesis; tetrahydrofolylpolyglutamate biosynthesis.</text>
</comment>
<proteinExistence type="inferred from homology"/>
<comment type="subcellular location">
    <subcellularLocation>
        <location evidence="3">Cytoplasm</location>
    </subcellularLocation>
    <subcellularLocation>
        <location evidence="1">Mitochondrion inner membrane</location>
    </subcellularLocation>
    <subcellularLocation>
        <location evidence="2">Mitochondrion matrix</location>
    </subcellularLocation>
</comment>
<dbReference type="AlphaFoldDB" id="A0A066WED3"/>
<evidence type="ECO:0000256" key="20">
    <source>
        <dbReference type="SAM" id="MobiDB-lite"/>
    </source>
</evidence>
<evidence type="ECO:0000256" key="2">
    <source>
        <dbReference type="ARBA" id="ARBA00004305"/>
    </source>
</evidence>
<keyword evidence="13 19" id="KW-0460">Magnesium</keyword>
<name>A0A066WED3_TILAU</name>
<comment type="similarity">
    <text evidence="5 17">Belongs to the folylpolyglutamate synthase family.</text>
</comment>
<dbReference type="InterPro" id="IPR036565">
    <property type="entry name" value="Mur-like_cat_sf"/>
</dbReference>
<evidence type="ECO:0000256" key="15">
    <source>
        <dbReference type="ARBA" id="ARBA00023136"/>
    </source>
</evidence>
<keyword evidence="9 19" id="KW-0479">Metal-binding</keyword>
<dbReference type="FunFam" id="3.40.1190.10:FF:000009">
    <property type="entry name" value="Folylpolyglutamate synthase"/>
    <property type="match status" value="1"/>
</dbReference>
<evidence type="ECO:0000256" key="3">
    <source>
        <dbReference type="ARBA" id="ARBA00004496"/>
    </source>
</evidence>
<dbReference type="PANTHER" id="PTHR11136:SF5">
    <property type="entry name" value="FOLYLPOLYGLUTAMATE SYNTHASE, MITOCHONDRIAL"/>
    <property type="match status" value="1"/>
</dbReference>
<evidence type="ECO:0000256" key="12">
    <source>
        <dbReference type="ARBA" id="ARBA00022840"/>
    </source>
</evidence>
<evidence type="ECO:0000256" key="9">
    <source>
        <dbReference type="ARBA" id="ARBA00022723"/>
    </source>
</evidence>
<feature type="binding site" evidence="18">
    <location>
        <position position="365"/>
    </location>
    <ligand>
        <name>ATP</name>
        <dbReference type="ChEBI" id="CHEBI:30616"/>
    </ligand>
</feature>
<dbReference type="InParanoid" id="A0A066WED3"/>
<dbReference type="EC" id="6.3.2.17" evidence="17"/>
<comment type="catalytic activity">
    <reaction evidence="16 17">
        <text>(6S)-5,6,7,8-tetrahydrofolyl-(gamma-L-Glu)(n) + L-glutamate + ATP = (6S)-5,6,7,8-tetrahydrofolyl-(gamma-L-Glu)(n+1) + ADP + phosphate + H(+)</text>
        <dbReference type="Rhea" id="RHEA:10580"/>
        <dbReference type="Rhea" id="RHEA-COMP:14738"/>
        <dbReference type="Rhea" id="RHEA-COMP:14740"/>
        <dbReference type="ChEBI" id="CHEBI:15378"/>
        <dbReference type="ChEBI" id="CHEBI:29985"/>
        <dbReference type="ChEBI" id="CHEBI:30616"/>
        <dbReference type="ChEBI" id="CHEBI:43474"/>
        <dbReference type="ChEBI" id="CHEBI:141005"/>
        <dbReference type="ChEBI" id="CHEBI:456216"/>
        <dbReference type="EC" id="6.3.2.17"/>
    </reaction>
</comment>
<dbReference type="GeneID" id="25264054"/>
<evidence type="ECO:0000256" key="11">
    <source>
        <dbReference type="ARBA" id="ARBA00022792"/>
    </source>
</evidence>
<keyword evidence="14" id="KW-0496">Mitochondrion</keyword>
<feature type="binding site" evidence="19">
    <location>
        <position position="216"/>
    </location>
    <ligand>
        <name>Mg(2+)</name>
        <dbReference type="ChEBI" id="CHEBI:18420"/>
        <label>1</label>
    </ligand>
</feature>
<dbReference type="STRING" id="1037660.A0A066WED3"/>
<dbReference type="RefSeq" id="XP_013244625.1">
    <property type="nucleotide sequence ID" value="XM_013389171.1"/>
</dbReference>
<keyword evidence="7 17" id="KW-0554">One-carbon metabolism</keyword>
<evidence type="ECO:0000256" key="5">
    <source>
        <dbReference type="ARBA" id="ARBA00008276"/>
    </source>
</evidence>
<dbReference type="GO" id="GO:0046872">
    <property type="term" value="F:metal ion binding"/>
    <property type="evidence" value="ECO:0007669"/>
    <property type="project" value="UniProtKB-KW"/>
</dbReference>
<dbReference type="GO" id="GO:0005829">
    <property type="term" value="C:cytosol"/>
    <property type="evidence" value="ECO:0007669"/>
    <property type="project" value="TreeGrafter"/>
</dbReference>
<evidence type="ECO:0000313" key="22">
    <source>
        <dbReference type="Proteomes" id="UP000027361"/>
    </source>
</evidence>
<keyword evidence="11" id="KW-0999">Mitochondrion inner membrane</keyword>
<evidence type="ECO:0000256" key="10">
    <source>
        <dbReference type="ARBA" id="ARBA00022741"/>
    </source>
</evidence>
<evidence type="ECO:0000313" key="21">
    <source>
        <dbReference type="EMBL" id="KDN50873.1"/>
    </source>
</evidence>
<dbReference type="SUPFAM" id="SSF53623">
    <property type="entry name" value="MurD-like peptide ligases, catalytic domain"/>
    <property type="match status" value="1"/>
</dbReference>
<dbReference type="InterPro" id="IPR023600">
    <property type="entry name" value="Folylpolyglutamate_synth_euk"/>
</dbReference>
<dbReference type="PROSITE" id="PS01012">
    <property type="entry name" value="FOLYLPOLYGLU_SYNT_2"/>
    <property type="match status" value="1"/>
</dbReference>
<dbReference type="FunCoup" id="A0A066WED3">
    <property type="interactions" value="382"/>
</dbReference>
<evidence type="ECO:0000256" key="8">
    <source>
        <dbReference type="ARBA" id="ARBA00022598"/>
    </source>
</evidence>
<dbReference type="InterPro" id="IPR001645">
    <property type="entry name" value="Folylpolyglutamate_synth"/>
</dbReference>
<dbReference type="PANTHER" id="PTHR11136">
    <property type="entry name" value="FOLYLPOLYGLUTAMATE SYNTHASE-RELATED"/>
    <property type="match status" value="1"/>
</dbReference>
<dbReference type="Proteomes" id="UP000027361">
    <property type="component" value="Unassembled WGS sequence"/>
</dbReference>
<dbReference type="InterPro" id="IPR036615">
    <property type="entry name" value="Mur_ligase_C_dom_sf"/>
</dbReference>
<dbReference type="SUPFAM" id="SSF53244">
    <property type="entry name" value="MurD-like peptide ligases, peptide-binding domain"/>
    <property type="match status" value="1"/>
</dbReference>
<evidence type="ECO:0000256" key="19">
    <source>
        <dbReference type="PIRSR" id="PIRSR038895-2"/>
    </source>
</evidence>
<keyword evidence="10 18" id="KW-0547">Nucleotide-binding</keyword>
<keyword evidence="6" id="KW-0963">Cytoplasm</keyword>
<protein>
    <recommendedName>
        <fullName evidence="17">Folylpolyglutamate synthase</fullName>
        <ecNumber evidence="17">6.3.2.17</ecNumber>
    </recommendedName>
    <alternativeName>
        <fullName evidence="17">Folylpoly-gamma-glutamate synthetase</fullName>
    </alternativeName>
    <alternativeName>
        <fullName evidence="17">Tetrahydrofolylpolyglutamate synthase</fullName>
    </alternativeName>
</protein>
<evidence type="ECO:0000256" key="7">
    <source>
        <dbReference type="ARBA" id="ARBA00022563"/>
    </source>
</evidence>
<sequence>MSVDQLAQAAQQPVPWPGARTYDGAIEALNSLQSNASFIEAKRKAGPQFVDGLPLETETLRRIGYGPTDLNKLNVIHITGTKGKGSTSAFCDALLRQAAAASVAPGSKKIGLYTSPHMIAARERIRINGLPLEEETFARYFFEVWDRLAQNPERQSPDTPLRPLYFRFLTALCFHVFLSETVDAVILEVGIGGRYDSTNIVPRPVVTGITSLGIDHTFMLGDTIEKIAWQKGGIYKKDVPAISVQQDPKALKVLEMCAEEAQADGFTVLPSPHDLPAQLPQGLGLPGAHQATNASLAVALVRTFLRSVTGNSCFPEAAATMDAMSPSSSKLFPFEIKALESARWPGRCQVVPSNERLRGITWYLDGAHTTDSLELCVRWLVQRTYSDAQAGSMPKRVIIFNCTSGRSASQLLASMLDEIERGAEPQQSHASKTEPQQEQQGRLPYPKARKFFDQVFFCTNTTYSDGMFKGDLMSKAVDPSDLNALTIQRELQQAWNELLGLRGAASASGAQAPDVAAIRSRVDVLPSIQHAINAIEAVEADSAAAATEGVQDVHVLVTGSLHLVGGVMAHLKDRKLLDDALVSVHQVQQAQSVKV</sequence>
<reference evidence="21 22" key="1">
    <citation type="submission" date="2014-05" db="EMBL/GenBank/DDBJ databases">
        <title>Draft genome sequence of a rare smut relative, Tilletiaria anomala UBC 951.</title>
        <authorList>
            <consortium name="DOE Joint Genome Institute"/>
            <person name="Toome M."/>
            <person name="Kuo A."/>
            <person name="Henrissat B."/>
            <person name="Lipzen A."/>
            <person name="Tritt A."/>
            <person name="Yoshinaga Y."/>
            <person name="Zane M."/>
            <person name="Barry K."/>
            <person name="Grigoriev I.V."/>
            <person name="Spatafora J.W."/>
            <person name="Aimea M.C."/>
        </authorList>
    </citation>
    <scope>NUCLEOTIDE SEQUENCE [LARGE SCALE GENOMIC DNA]</scope>
    <source>
        <strain evidence="21 22">UBC 951</strain>
    </source>
</reference>
<dbReference type="OrthoDB" id="5212574at2759"/>
<organism evidence="21 22">
    <name type="scientific">Tilletiaria anomala (strain ATCC 24038 / CBS 436.72 / UBC 951)</name>
    <dbReference type="NCBI Taxonomy" id="1037660"/>
    <lineage>
        <taxon>Eukaryota</taxon>
        <taxon>Fungi</taxon>
        <taxon>Dikarya</taxon>
        <taxon>Basidiomycota</taxon>
        <taxon>Ustilaginomycotina</taxon>
        <taxon>Exobasidiomycetes</taxon>
        <taxon>Georgefischeriales</taxon>
        <taxon>Tilletiariaceae</taxon>
        <taxon>Tilletiaria</taxon>
    </lineage>
</organism>
<dbReference type="GO" id="GO:0004326">
    <property type="term" value="F:tetrahydrofolylpolyglutamate synthase activity"/>
    <property type="evidence" value="ECO:0007669"/>
    <property type="project" value="UniProtKB-EC"/>
</dbReference>
<evidence type="ECO:0000256" key="6">
    <source>
        <dbReference type="ARBA" id="ARBA00022490"/>
    </source>
</evidence>
<dbReference type="OMA" id="ESLDCCM"/>
<feature type="binding site" evidence="19">
    <location>
        <position position="115"/>
    </location>
    <ligand>
        <name>Mg(2+)</name>
        <dbReference type="ChEBI" id="CHEBI:18420"/>
        <label>1</label>
    </ligand>
</feature>
<dbReference type="EMBL" id="JMSN01000018">
    <property type="protein sequence ID" value="KDN50873.1"/>
    <property type="molecule type" value="Genomic_DNA"/>
</dbReference>
<evidence type="ECO:0000256" key="13">
    <source>
        <dbReference type="ARBA" id="ARBA00022842"/>
    </source>
</evidence>
<keyword evidence="22" id="KW-1185">Reference proteome</keyword>
<feature type="compositionally biased region" description="Polar residues" evidence="20">
    <location>
        <begin position="425"/>
        <end position="440"/>
    </location>
</feature>
<dbReference type="GO" id="GO:0006730">
    <property type="term" value="P:one-carbon metabolic process"/>
    <property type="evidence" value="ECO:0007669"/>
    <property type="project" value="UniProtKB-KW"/>
</dbReference>
<dbReference type="GO" id="GO:0005743">
    <property type="term" value="C:mitochondrial inner membrane"/>
    <property type="evidence" value="ECO:0007669"/>
    <property type="project" value="UniProtKB-SubCell"/>
</dbReference>
<feature type="binding site" evidence="19">
    <location>
        <position position="188"/>
    </location>
    <ligand>
        <name>Mg(2+)</name>
        <dbReference type="ChEBI" id="CHEBI:18420"/>
        <label>1</label>
    </ligand>
</feature>
<dbReference type="NCBIfam" id="TIGR01499">
    <property type="entry name" value="folC"/>
    <property type="match status" value="1"/>
</dbReference>
<comment type="cofactor">
    <cofactor evidence="17">
        <name>a monovalent cation</name>
        <dbReference type="ChEBI" id="CHEBI:60242"/>
    </cofactor>
    <text evidence="17">A monovalent cation.</text>
</comment>
<dbReference type="GO" id="GO:0005759">
    <property type="term" value="C:mitochondrial matrix"/>
    <property type="evidence" value="ECO:0007669"/>
    <property type="project" value="UniProtKB-SubCell"/>
</dbReference>
<evidence type="ECO:0000256" key="17">
    <source>
        <dbReference type="PIRNR" id="PIRNR038895"/>
    </source>
</evidence>
<keyword evidence="8 17" id="KW-0436">Ligase</keyword>
<accession>A0A066WED3</accession>
<dbReference type="GO" id="GO:0005524">
    <property type="term" value="F:ATP binding"/>
    <property type="evidence" value="ECO:0007669"/>
    <property type="project" value="UniProtKB-KW"/>
</dbReference>
<dbReference type="UniPathway" id="UPA00850"/>
<gene>
    <name evidence="21" type="ORF">K437DRAFT_255048</name>
</gene>
<keyword evidence="15" id="KW-0472">Membrane</keyword>
<dbReference type="HOGENOM" id="CLU_015869_0_1_1"/>
<dbReference type="Gene3D" id="3.90.190.20">
    <property type="entry name" value="Mur ligase, C-terminal domain"/>
    <property type="match status" value="1"/>
</dbReference>
<comment type="caution">
    <text evidence="21">The sequence shown here is derived from an EMBL/GenBank/DDBJ whole genome shotgun (WGS) entry which is preliminary data.</text>
</comment>
<evidence type="ECO:0000256" key="1">
    <source>
        <dbReference type="ARBA" id="ARBA00004273"/>
    </source>
</evidence>
<comment type="function">
    <text evidence="17">Catalyzes conversion of folates to polyglutamate derivatives allowing concentration of folate compounds in the cell and the intracellular retention of these cofactors, which are important substrates for most of the folate-dependent enzymes that are involved in one-carbon transfer reactions involved in purine, pyrimidine and amino acid synthesis.</text>
</comment>
<evidence type="ECO:0000256" key="16">
    <source>
        <dbReference type="ARBA" id="ARBA00047493"/>
    </source>
</evidence>
<evidence type="ECO:0000256" key="14">
    <source>
        <dbReference type="ARBA" id="ARBA00023128"/>
    </source>
</evidence>
<dbReference type="InterPro" id="IPR018109">
    <property type="entry name" value="Folylpolyglutamate_synth_CS"/>
</dbReference>
<evidence type="ECO:0000256" key="4">
    <source>
        <dbReference type="ARBA" id="ARBA00005150"/>
    </source>
</evidence>
<feature type="binding site" evidence="18">
    <location>
        <position position="347"/>
    </location>
    <ligand>
        <name>ATP</name>
        <dbReference type="ChEBI" id="CHEBI:30616"/>
    </ligand>
</feature>
<dbReference type="PIRSF" id="PIRSF038895">
    <property type="entry name" value="FPGS"/>
    <property type="match status" value="1"/>
</dbReference>
<evidence type="ECO:0000256" key="18">
    <source>
        <dbReference type="PIRSR" id="PIRSR038895-1"/>
    </source>
</evidence>
<keyword evidence="12 18" id="KW-0067">ATP-binding</keyword>